<reference evidence="1 2" key="1">
    <citation type="journal article" date="2013" name="BMC Genomics">
        <title>The genome and transcriptome of the pine saprophyte Ophiostoma piceae, and a comparison with the bark beetle-associated pine pathogen Grosmannia clavigera.</title>
        <authorList>
            <person name="Haridas S."/>
            <person name="Wang Y."/>
            <person name="Lim L."/>
            <person name="Massoumi Alamouti S."/>
            <person name="Jackman S."/>
            <person name="Docking R."/>
            <person name="Robertson G."/>
            <person name="Birol I."/>
            <person name="Bohlmann J."/>
            <person name="Breuil C."/>
        </authorList>
    </citation>
    <scope>NUCLEOTIDE SEQUENCE [LARGE SCALE GENOMIC DNA]</scope>
    <source>
        <strain evidence="1 2">UAMH 11346</strain>
    </source>
</reference>
<dbReference type="EMBL" id="KE148162">
    <property type="protein sequence ID" value="EPE04168.1"/>
    <property type="molecule type" value="Genomic_DNA"/>
</dbReference>
<dbReference type="OrthoDB" id="76567at2759"/>
<dbReference type="eggNOG" id="ENOG502T2PH">
    <property type="taxonomic scope" value="Eukaryota"/>
</dbReference>
<keyword evidence="2" id="KW-1185">Reference proteome</keyword>
<protein>
    <submittedName>
        <fullName evidence="1">Dead deah box dna helicase</fullName>
    </submittedName>
</protein>
<dbReference type="GO" id="GO:0004386">
    <property type="term" value="F:helicase activity"/>
    <property type="evidence" value="ECO:0007669"/>
    <property type="project" value="UniProtKB-KW"/>
</dbReference>
<dbReference type="Proteomes" id="UP000016923">
    <property type="component" value="Unassembled WGS sequence"/>
</dbReference>
<evidence type="ECO:0000313" key="2">
    <source>
        <dbReference type="Proteomes" id="UP000016923"/>
    </source>
</evidence>
<sequence>MAKQTSRGLDDNFDDALALTFSTVAKLFSVLDHRDEDFAIFQGVDPDTFTKIETGRERRGRKLRFHYRPEQHQLLVTVPNREHDTATGTMSAALYHDLNKMGLSYTDLVPLTTTRFGNSGGGMGCGESDTAFTADERDPNGWPTLVVETGLSQSLESLRAKMRWWFSASDLAVNIVVLVKLQRASRTICVEKYVKDIPQTRQGATFTRRMPALAPQIRQTITVALHPGSQPIVFDVFGGPLVLEFALLFLRPADPAREERDVVLDANMLTNLAKLVWRGTLSV</sequence>
<dbReference type="HOGENOM" id="CLU_058490_1_0_1"/>
<evidence type="ECO:0000313" key="1">
    <source>
        <dbReference type="EMBL" id="EPE04168.1"/>
    </source>
</evidence>
<dbReference type="AlphaFoldDB" id="S3CCZ6"/>
<accession>S3CCZ6</accession>
<gene>
    <name evidence="1" type="ORF">F503_04683</name>
</gene>
<name>S3CCZ6_OPHP1</name>
<keyword evidence="1" id="KW-0347">Helicase</keyword>
<dbReference type="VEuPathDB" id="FungiDB:F503_04683"/>
<keyword evidence="1" id="KW-0378">Hydrolase</keyword>
<keyword evidence="1" id="KW-0067">ATP-binding</keyword>
<organism evidence="1 2">
    <name type="scientific">Ophiostoma piceae (strain UAMH 11346)</name>
    <name type="common">Sap stain fungus</name>
    <dbReference type="NCBI Taxonomy" id="1262450"/>
    <lineage>
        <taxon>Eukaryota</taxon>
        <taxon>Fungi</taxon>
        <taxon>Dikarya</taxon>
        <taxon>Ascomycota</taxon>
        <taxon>Pezizomycotina</taxon>
        <taxon>Sordariomycetes</taxon>
        <taxon>Sordariomycetidae</taxon>
        <taxon>Ophiostomatales</taxon>
        <taxon>Ophiostomataceae</taxon>
        <taxon>Ophiostoma</taxon>
    </lineage>
</organism>
<proteinExistence type="predicted"/>
<dbReference type="OMA" id="QAYCAHE"/>
<keyword evidence="1" id="KW-0547">Nucleotide-binding</keyword>